<dbReference type="RefSeq" id="WP_120175042.1">
    <property type="nucleotide sequence ID" value="NZ_AP018050.1"/>
</dbReference>
<gene>
    <name evidence="1" type="ORF">PMEL_200469</name>
</gene>
<evidence type="ECO:0000313" key="1">
    <source>
        <dbReference type="EMBL" id="BBA29942.1"/>
    </source>
</evidence>
<accession>A0A250KJZ2</accession>
<dbReference type="OrthoDB" id="5873496at2"/>
<dbReference type="EMBL" id="AP018050">
    <property type="protein sequence ID" value="BBA29942.1"/>
    <property type="molecule type" value="Genomic_DNA"/>
</dbReference>
<dbReference type="AlphaFoldDB" id="A0A250KJZ2"/>
<evidence type="ECO:0000313" key="2">
    <source>
        <dbReference type="Proteomes" id="UP000267517"/>
    </source>
</evidence>
<reference evidence="1 2" key="1">
    <citation type="submission" date="2017-05" db="EMBL/GenBank/DDBJ databases">
        <title>whole genome sequence of Prevotella melaninogenica GAI 07411.</title>
        <authorList>
            <person name="Kondo Y."/>
            <person name="Hoshino T."/>
        </authorList>
    </citation>
    <scope>NUCLEOTIDE SEQUENCE [LARGE SCALE GENOMIC DNA]</scope>
    <source>
        <strain evidence="1 2">GAI 07411</strain>
    </source>
</reference>
<protein>
    <submittedName>
        <fullName evidence="1">Uncharacterized protein</fullName>
    </submittedName>
</protein>
<dbReference type="Proteomes" id="UP000267517">
    <property type="component" value="Chromosome II"/>
</dbReference>
<proteinExistence type="predicted"/>
<name>A0A250KJZ2_9BACT</name>
<organism evidence="1 2">
    <name type="scientific">Prevotella melaninogenica</name>
    <dbReference type="NCBI Taxonomy" id="28132"/>
    <lineage>
        <taxon>Bacteria</taxon>
        <taxon>Pseudomonadati</taxon>
        <taxon>Bacteroidota</taxon>
        <taxon>Bacteroidia</taxon>
        <taxon>Bacteroidales</taxon>
        <taxon>Prevotellaceae</taxon>
        <taxon>Prevotella</taxon>
    </lineage>
</organism>
<sequence length="125" mass="14578">MKKNLFLLILLFCVPIVLMAQDKKYYCEAEGYLNRQSYIVYLDFGDLRENSSLFESEKKTRPVDEQGKFIKFLTAVSFLNWMVDKGWNLEFKVLEPDNANNAVYTFSKVTSRSKIKEGIILKGDK</sequence>